<sequence length="231" mass="26407">MQTNPSVAIIEALPGVGGDESKLWMKELLLSYIRFAQKKGFKFVYLDDNIIKITGDNAFNLYKNETGVHRVQRIPATERKGRIHTSTAIIVVLPQIIQSEIRINASDLEWQFFRSGGHGGQNVNKVSTAVRLSHKPTGITVSASRERYQEANRNIALNLLYGKLYQLEQEQKQGVMHSYVKNVGTGDRAEKIRTYNFPQNRLTDHRIGKSFHNLERVIDEGRWDKIFQPVN</sequence>
<evidence type="ECO:0000259" key="4">
    <source>
        <dbReference type="PROSITE" id="PS00745"/>
    </source>
</evidence>
<dbReference type="InterPro" id="IPR000352">
    <property type="entry name" value="Pep_chain_release_fac_I"/>
</dbReference>
<keyword evidence="2" id="KW-0488">Methylation</keyword>
<dbReference type="Pfam" id="PF03462">
    <property type="entry name" value="PCRF"/>
    <property type="match status" value="1"/>
</dbReference>
<feature type="domain" description="Prokaryotic-type class I peptide chain release factors" evidence="4">
    <location>
        <begin position="114"/>
        <end position="130"/>
    </location>
</feature>
<comment type="similarity">
    <text evidence="1">Belongs to the prokaryotic/mitochondrial release factor family.</text>
</comment>
<proteinExistence type="inferred from homology"/>
<dbReference type="Pfam" id="PF00472">
    <property type="entry name" value="RF-1"/>
    <property type="match status" value="1"/>
</dbReference>
<dbReference type="GO" id="GO:0005737">
    <property type="term" value="C:cytoplasm"/>
    <property type="evidence" value="ECO:0007669"/>
    <property type="project" value="UniProtKB-ARBA"/>
</dbReference>
<evidence type="ECO:0000313" key="5">
    <source>
        <dbReference type="EMBL" id="OGK16391.1"/>
    </source>
</evidence>
<name>A0A1F7GBR5_9BACT</name>
<dbReference type="Gene3D" id="3.30.160.20">
    <property type="match status" value="1"/>
</dbReference>
<dbReference type="SUPFAM" id="SSF75620">
    <property type="entry name" value="Release factor"/>
    <property type="match status" value="1"/>
</dbReference>
<comment type="caution">
    <text evidence="5">The sequence shown here is derived from an EMBL/GenBank/DDBJ whole genome shotgun (WGS) entry which is preliminary data.</text>
</comment>
<dbReference type="PANTHER" id="PTHR43804">
    <property type="entry name" value="LD18447P"/>
    <property type="match status" value="1"/>
</dbReference>
<dbReference type="InterPro" id="IPR050057">
    <property type="entry name" value="Prokaryotic/Mito_RF"/>
</dbReference>
<evidence type="ECO:0000256" key="3">
    <source>
        <dbReference type="ARBA" id="ARBA00022917"/>
    </source>
</evidence>
<evidence type="ECO:0000313" key="6">
    <source>
        <dbReference type="Proteomes" id="UP000177208"/>
    </source>
</evidence>
<dbReference type="PANTHER" id="PTHR43804:SF7">
    <property type="entry name" value="LD18447P"/>
    <property type="match status" value="1"/>
</dbReference>
<organism evidence="5 6">
    <name type="scientific">Candidatus Roizmanbacteria bacterium RIFCSPHIGHO2_01_FULL_39_12c</name>
    <dbReference type="NCBI Taxonomy" id="1802031"/>
    <lineage>
        <taxon>Bacteria</taxon>
        <taxon>Candidatus Roizmaniibacteriota</taxon>
    </lineage>
</organism>
<keyword evidence="3" id="KW-0648">Protein biosynthesis</keyword>
<protein>
    <recommendedName>
        <fullName evidence="4">Prokaryotic-type class I peptide chain release factors domain-containing protein</fullName>
    </recommendedName>
</protein>
<dbReference type="Gene3D" id="3.30.70.1660">
    <property type="match status" value="2"/>
</dbReference>
<reference evidence="5 6" key="1">
    <citation type="journal article" date="2016" name="Nat. Commun.">
        <title>Thousands of microbial genomes shed light on interconnected biogeochemical processes in an aquifer system.</title>
        <authorList>
            <person name="Anantharaman K."/>
            <person name="Brown C.T."/>
            <person name="Hug L.A."/>
            <person name="Sharon I."/>
            <person name="Castelle C.J."/>
            <person name="Probst A.J."/>
            <person name="Thomas B.C."/>
            <person name="Singh A."/>
            <person name="Wilkins M.J."/>
            <person name="Karaoz U."/>
            <person name="Brodie E.L."/>
            <person name="Williams K.H."/>
            <person name="Hubbard S.S."/>
            <person name="Banfield J.F."/>
        </authorList>
    </citation>
    <scope>NUCLEOTIDE SEQUENCE [LARGE SCALE GENOMIC DNA]</scope>
</reference>
<dbReference type="EMBL" id="MFZG01000023">
    <property type="protein sequence ID" value="OGK16391.1"/>
    <property type="molecule type" value="Genomic_DNA"/>
</dbReference>
<dbReference type="Proteomes" id="UP000177208">
    <property type="component" value="Unassembled WGS sequence"/>
</dbReference>
<dbReference type="GO" id="GO:0003747">
    <property type="term" value="F:translation release factor activity"/>
    <property type="evidence" value="ECO:0007669"/>
    <property type="project" value="InterPro"/>
</dbReference>
<evidence type="ECO:0000256" key="1">
    <source>
        <dbReference type="ARBA" id="ARBA00010835"/>
    </source>
</evidence>
<gene>
    <name evidence="5" type="ORF">A2774_02965</name>
</gene>
<evidence type="ECO:0000256" key="2">
    <source>
        <dbReference type="ARBA" id="ARBA00022481"/>
    </source>
</evidence>
<dbReference type="InterPro" id="IPR005139">
    <property type="entry name" value="PCRF"/>
</dbReference>
<dbReference type="PROSITE" id="PS00745">
    <property type="entry name" value="RF_PROK_I"/>
    <property type="match status" value="1"/>
</dbReference>
<accession>A0A1F7GBR5</accession>
<dbReference type="InterPro" id="IPR045853">
    <property type="entry name" value="Pep_chain_release_fac_I_sf"/>
</dbReference>
<dbReference type="AlphaFoldDB" id="A0A1F7GBR5"/>